<dbReference type="Proteomes" id="UP001234202">
    <property type="component" value="Unassembled WGS sequence"/>
</dbReference>
<evidence type="ECO:0000313" key="1">
    <source>
        <dbReference type="EMBL" id="KAJ9122077.1"/>
    </source>
</evidence>
<proteinExistence type="predicted"/>
<gene>
    <name evidence="1" type="ORF">QFC24_004304</name>
</gene>
<comment type="caution">
    <text evidence="1">The sequence shown here is derived from an EMBL/GenBank/DDBJ whole genome shotgun (WGS) entry which is preliminary data.</text>
</comment>
<accession>A0ACC2XDS2</accession>
<evidence type="ECO:0000313" key="2">
    <source>
        <dbReference type="Proteomes" id="UP001234202"/>
    </source>
</evidence>
<keyword evidence="2" id="KW-1185">Reference proteome</keyword>
<protein>
    <submittedName>
        <fullName evidence="1">Uncharacterized protein</fullName>
    </submittedName>
</protein>
<reference evidence="1" key="1">
    <citation type="submission" date="2023-04" db="EMBL/GenBank/DDBJ databases">
        <title>Draft Genome sequencing of Naganishia species isolated from polar environments using Oxford Nanopore Technology.</title>
        <authorList>
            <person name="Leo P."/>
            <person name="Venkateswaran K."/>
        </authorList>
    </citation>
    <scope>NUCLEOTIDE SEQUENCE</scope>
    <source>
        <strain evidence="1">DBVPG 5303</strain>
    </source>
</reference>
<organism evidence="1 2">
    <name type="scientific">Naganishia onofrii</name>
    <dbReference type="NCBI Taxonomy" id="1851511"/>
    <lineage>
        <taxon>Eukaryota</taxon>
        <taxon>Fungi</taxon>
        <taxon>Dikarya</taxon>
        <taxon>Basidiomycota</taxon>
        <taxon>Agaricomycotina</taxon>
        <taxon>Tremellomycetes</taxon>
        <taxon>Filobasidiales</taxon>
        <taxon>Filobasidiaceae</taxon>
        <taxon>Naganishia</taxon>
    </lineage>
</organism>
<name>A0ACC2XDS2_9TREE</name>
<sequence>MQTYHPSSNPSYAQPRAQYPYPPSQNGRTGIPDMGPGHGYPQQGNYPGNQSRAPPRPGMFPASAPHLPFRPLNPGETMSGTPGATMGRPTAGSTMGMGLRPVQQRQLHPTAMSIGAGINDAGYPTMPAVPVVHHAAQTQGPQQTYRPVPGMGPQTRSFPVDQTVTGGPHGMVNQMNQLTVTDNHPPDSQSHQLHERNQHPHLRPPPSSHQTSRQPSRSHSLGGASISSTASASTARTAGSSTGSSLNLHQHYVDGQAFAVNDRRTTHMSSQQPHHMPRVSSSAASSQHGHNGNSGNGAGGGGENPLLDLLSSEREYVERLMSIVRVSP</sequence>
<dbReference type="EMBL" id="JASBWV010000015">
    <property type="protein sequence ID" value="KAJ9122077.1"/>
    <property type="molecule type" value="Genomic_DNA"/>
</dbReference>